<dbReference type="PROSITE" id="PS00018">
    <property type="entry name" value="EF_HAND_1"/>
    <property type="match status" value="1"/>
</dbReference>
<organism evidence="14">
    <name type="scientific">Octopus bimaculoides</name>
    <name type="common">California two-spotted octopus</name>
    <dbReference type="NCBI Taxonomy" id="37653"/>
    <lineage>
        <taxon>Eukaryota</taxon>
        <taxon>Metazoa</taxon>
        <taxon>Spiralia</taxon>
        <taxon>Lophotrochozoa</taxon>
        <taxon>Mollusca</taxon>
        <taxon>Cephalopoda</taxon>
        <taxon>Coleoidea</taxon>
        <taxon>Octopodiformes</taxon>
        <taxon>Octopoda</taxon>
        <taxon>Incirrata</taxon>
        <taxon>Octopodidae</taxon>
        <taxon>Octopus</taxon>
    </lineage>
</organism>
<keyword evidence="8" id="KW-0238">DNA-binding</keyword>
<dbReference type="InterPro" id="IPR018247">
    <property type="entry name" value="EF_Hand_1_Ca_BS"/>
</dbReference>
<feature type="domain" description="C2H2-type" evidence="13">
    <location>
        <begin position="540"/>
        <end position="567"/>
    </location>
</feature>
<feature type="compositionally biased region" description="Low complexity" evidence="12">
    <location>
        <begin position="427"/>
        <end position="440"/>
    </location>
</feature>
<dbReference type="FunFam" id="3.30.160.60:FF:000100">
    <property type="entry name" value="Zinc finger 45-like"/>
    <property type="match status" value="1"/>
</dbReference>
<dbReference type="GO" id="GO:0000981">
    <property type="term" value="F:DNA-binding transcription factor activity, RNA polymerase II-specific"/>
    <property type="evidence" value="ECO:0007669"/>
    <property type="project" value="TreeGrafter"/>
</dbReference>
<evidence type="ECO:0000256" key="11">
    <source>
        <dbReference type="PROSITE-ProRule" id="PRU00042"/>
    </source>
</evidence>
<keyword evidence="7" id="KW-0805">Transcription regulation</keyword>
<evidence type="ECO:0000256" key="9">
    <source>
        <dbReference type="ARBA" id="ARBA00023163"/>
    </source>
</evidence>
<feature type="domain" description="C2H2-type" evidence="13">
    <location>
        <begin position="482"/>
        <end position="511"/>
    </location>
</feature>
<evidence type="ECO:0000256" key="6">
    <source>
        <dbReference type="ARBA" id="ARBA00022833"/>
    </source>
</evidence>
<comment type="function">
    <text evidence="1">May be involved in transcriptional regulation.</text>
</comment>
<evidence type="ECO:0000313" key="14">
    <source>
        <dbReference type="EMBL" id="KOF69614.1"/>
    </source>
</evidence>
<reference evidence="14" key="1">
    <citation type="submission" date="2015-07" db="EMBL/GenBank/DDBJ databases">
        <title>MeaNS - Measles Nucleotide Surveillance Program.</title>
        <authorList>
            <person name="Tran T."/>
            <person name="Druce J."/>
        </authorList>
    </citation>
    <scope>NUCLEOTIDE SEQUENCE</scope>
    <source>
        <strain evidence="14">UCB-OBI-ISO-001</strain>
        <tissue evidence="14">Gonad</tissue>
    </source>
</reference>
<dbReference type="PANTHER" id="PTHR23235:SF120">
    <property type="entry name" value="KRUPPEL-LIKE FACTOR 15"/>
    <property type="match status" value="1"/>
</dbReference>
<keyword evidence="6" id="KW-0862">Zinc</keyword>
<dbReference type="AlphaFoldDB" id="A0A0L8FYE1"/>
<dbReference type="SUPFAM" id="SSF57667">
    <property type="entry name" value="beta-beta-alpha zinc fingers"/>
    <property type="match status" value="2"/>
</dbReference>
<dbReference type="FunFam" id="3.30.160.60:FF:000072">
    <property type="entry name" value="zinc finger protein 143 isoform X1"/>
    <property type="match status" value="1"/>
</dbReference>
<dbReference type="PANTHER" id="PTHR23235">
    <property type="entry name" value="KRUEPPEL-LIKE TRANSCRIPTION FACTOR"/>
    <property type="match status" value="1"/>
</dbReference>
<evidence type="ECO:0000256" key="1">
    <source>
        <dbReference type="ARBA" id="ARBA00003767"/>
    </source>
</evidence>
<dbReference type="EMBL" id="KQ425304">
    <property type="protein sequence ID" value="KOF69614.1"/>
    <property type="molecule type" value="Genomic_DNA"/>
</dbReference>
<evidence type="ECO:0000256" key="10">
    <source>
        <dbReference type="ARBA" id="ARBA00023242"/>
    </source>
</evidence>
<dbReference type="InterPro" id="IPR013087">
    <property type="entry name" value="Znf_C2H2_type"/>
</dbReference>
<keyword evidence="10" id="KW-0539">Nucleus</keyword>
<keyword evidence="5 11" id="KW-0863">Zinc-finger</keyword>
<dbReference type="InterPro" id="IPR036236">
    <property type="entry name" value="Znf_C2H2_sf"/>
</dbReference>
<dbReference type="GO" id="GO:0000978">
    <property type="term" value="F:RNA polymerase II cis-regulatory region sequence-specific DNA binding"/>
    <property type="evidence" value="ECO:0007669"/>
    <property type="project" value="TreeGrafter"/>
</dbReference>
<evidence type="ECO:0000256" key="4">
    <source>
        <dbReference type="ARBA" id="ARBA00022737"/>
    </source>
</evidence>
<dbReference type="Gene3D" id="3.30.160.60">
    <property type="entry name" value="Classic Zinc Finger"/>
    <property type="match status" value="4"/>
</dbReference>
<evidence type="ECO:0000256" key="7">
    <source>
        <dbReference type="ARBA" id="ARBA00023015"/>
    </source>
</evidence>
<evidence type="ECO:0000259" key="13">
    <source>
        <dbReference type="PROSITE" id="PS50157"/>
    </source>
</evidence>
<dbReference type="PROSITE" id="PS00028">
    <property type="entry name" value="ZINC_FINGER_C2H2_1"/>
    <property type="match status" value="4"/>
</dbReference>
<evidence type="ECO:0000256" key="3">
    <source>
        <dbReference type="ARBA" id="ARBA00022723"/>
    </source>
</evidence>
<dbReference type="GO" id="GO:0008270">
    <property type="term" value="F:zinc ion binding"/>
    <property type="evidence" value="ECO:0007669"/>
    <property type="project" value="UniProtKB-KW"/>
</dbReference>
<comment type="subcellular location">
    <subcellularLocation>
        <location evidence="2">Nucleus</location>
    </subcellularLocation>
</comment>
<dbReference type="Pfam" id="PF00096">
    <property type="entry name" value="zf-C2H2"/>
    <property type="match status" value="3"/>
</dbReference>
<name>A0A0L8FYE1_OCTBM</name>
<evidence type="ECO:0000256" key="5">
    <source>
        <dbReference type="ARBA" id="ARBA00022771"/>
    </source>
</evidence>
<dbReference type="PROSITE" id="PS50157">
    <property type="entry name" value="ZINC_FINGER_C2H2_2"/>
    <property type="match status" value="4"/>
</dbReference>
<keyword evidence="4" id="KW-0677">Repeat</keyword>
<dbReference type="GO" id="GO:0005634">
    <property type="term" value="C:nucleus"/>
    <property type="evidence" value="ECO:0007669"/>
    <property type="project" value="UniProtKB-SubCell"/>
</dbReference>
<proteinExistence type="predicted"/>
<protein>
    <recommendedName>
        <fullName evidence="13">C2H2-type domain-containing protein</fullName>
    </recommendedName>
</protein>
<dbReference type="FunFam" id="3.30.160.60:FF:000097">
    <property type="entry name" value="Zinc finger protein"/>
    <property type="match status" value="1"/>
</dbReference>
<dbReference type="OrthoDB" id="1933825at2759"/>
<evidence type="ECO:0000256" key="8">
    <source>
        <dbReference type="ARBA" id="ARBA00023125"/>
    </source>
</evidence>
<evidence type="ECO:0000256" key="2">
    <source>
        <dbReference type="ARBA" id="ARBA00004123"/>
    </source>
</evidence>
<feature type="domain" description="C2H2-type" evidence="13">
    <location>
        <begin position="568"/>
        <end position="591"/>
    </location>
</feature>
<keyword evidence="3" id="KW-0479">Metal-binding</keyword>
<feature type="region of interest" description="Disordered" evidence="12">
    <location>
        <begin position="415"/>
        <end position="440"/>
    </location>
</feature>
<dbReference type="Pfam" id="PF13894">
    <property type="entry name" value="zf-C2H2_4"/>
    <property type="match status" value="1"/>
</dbReference>
<keyword evidence="9" id="KW-0804">Transcription</keyword>
<feature type="domain" description="C2H2-type" evidence="13">
    <location>
        <begin position="512"/>
        <end position="539"/>
    </location>
</feature>
<accession>A0A0L8FYE1</accession>
<gene>
    <name evidence="14" type="ORF">OCBIM_22004430mg</name>
</gene>
<sequence>MSQPCASDILVSSLPEGGFEVDNSNGDVSRANKFPPSQWESNQNDGQFRDAMLDFLSSLSDETLQLLLQKGDKWCDELLHHSVTAAWKPAATTNMDCLPSDVTMTLSAGVNEAGICEDYEDIDNHISVDAAERKSQNLSDQVAADLIMADRPDNTSSYNNDQCIQHDGNNTMHGGNKQSSLMTAKVTPTGSMDAVNCKELNQENRTSKDNLSQPLPNSLSLLSYLQPADNNLDFPKPYIKVEPELATDSDCSAMVPINAKIKTEDLSKFAEAISNTDELASLLSGNQLQAQNNVREMLIERDLSLKSKHNASRFLGNVFTDQLDNNADRKVTFSDLNDDHHELLSSSLPLSSFPSIPADEISYRSNSPSSGGQPFLLNSLNHTLNLASFADKGQAANTSAIDIIARNCGLQMDKPSFDADTTKRHWPQQQQQDQQTASTTATAMMPADLIAPSTTTSLIKALQRKQQQLPRHSGAQSTVKQYTCPQYECRKMFTRPSHLKRHLKVHAGLKPFPCPHCHKWFSRSDNLTKHIRIHTGEKLFSCNFCQKRFSDSSNLTKHVRTHTGEKPYRCVYCSQTFTESRTLSRHMRTHSLMMMMMMEMDMVGGAGGRVRREAQEAGYDIVVGSN</sequence>
<dbReference type="SMART" id="SM00355">
    <property type="entry name" value="ZnF_C2H2"/>
    <property type="match status" value="4"/>
</dbReference>
<evidence type="ECO:0000256" key="12">
    <source>
        <dbReference type="SAM" id="MobiDB-lite"/>
    </source>
</evidence>
<dbReference type="FunFam" id="3.30.160.60:FF:001157">
    <property type="entry name" value="Zinc finger protein 793"/>
    <property type="match status" value="1"/>
</dbReference>